<dbReference type="Proteomes" id="UP000614996">
    <property type="component" value="Unassembled WGS sequence"/>
</dbReference>
<dbReference type="PIRSF" id="PIRSF036428">
    <property type="entry name" value="CobL"/>
    <property type="match status" value="1"/>
</dbReference>
<dbReference type="Pfam" id="PF00590">
    <property type="entry name" value="TP_methylase"/>
    <property type="match status" value="1"/>
</dbReference>
<dbReference type="CDD" id="cd11644">
    <property type="entry name" value="Precorrin-6Y-MT"/>
    <property type="match status" value="1"/>
</dbReference>
<evidence type="ECO:0000256" key="3">
    <source>
        <dbReference type="ARBA" id="ARBA00022603"/>
    </source>
</evidence>
<dbReference type="InterPro" id="IPR014008">
    <property type="entry name" value="Cbl_synth_MTase_CbiT"/>
</dbReference>
<accession>A0A8J4AEY1</accession>
<dbReference type="InterPro" id="IPR000878">
    <property type="entry name" value="4pyrrol_Mease"/>
</dbReference>
<evidence type="ECO:0000256" key="5">
    <source>
        <dbReference type="ARBA" id="ARBA00022691"/>
    </source>
</evidence>
<gene>
    <name evidence="7" type="primary">cobL</name>
    <name evidence="7" type="ORF">NUM_46540</name>
</gene>
<name>A0A8J4AEY1_9ACTN</name>
<dbReference type="InterPro" id="IPR006365">
    <property type="entry name" value="Cbl_synth_CobL"/>
</dbReference>
<dbReference type="InterPro" id="IPR029063">
    <property type="entry name" value="SAM-dependent_MTases_sf"/>
</dbReference>
<comment type="caution">
    <text evidence="7">The sequence shown here is derived from an EMBL/GenBank/DDBJ whole genome shotgun (WGS) entry which is preliminary data.</text>
</comment>
<dbReference type="GO" id="GO:0009236">
    <property type="term" value="P:cobalamin biosynthetic process"/>
    <property type="evidence" value="ECO:0007669"/>
    <property type="project" value="UniProtKB-UniPathway"/>
</dbReference>
<dbReference type="SUPFAM" id="SSF53790">
    <property type="entry name" value="Tetrapyrrole methylase"/>
    <property type="match status" value="1"/>
</dbReference>
<dbReference type="InterPro" id="IPR014777">
    <property type="entry name" value="4pyrrole_Mease_sub1"/>
</dbReference>
<dbReference type="InterPro" id="IPR050714">
    <property type="entry name" value="Cobalamin_biosynth_MTase"/>
</dbReference>
<dbReference type="NCBIfam" id="TIGR02469">
    <property type="entry name" value="CbiT"/>
    <property type="match status" value="1"/>
</dbReference>
<evidence type="ECO:0000256" key="4">
    <source>
        <dbReference type="ARBA" id="ARBA00022679"/>
    </source>
</evidence>
<dbReference type="InterPro" id="IPR035996">
    <property type="entry name" value="4pyrrol_Methylase_sf"/>
</dbReference>
<dbReference type="GO" id="GO:0032259">
    <property type="term" value="P:methylation"/>
    <property type="evidence" value="ECO:0007669"/>
    <property type="project" value="UniProtKB-KW"/>
</dbReference>
<keyword evidence="8" id="KW-1185">Reference proteome</keyword>
<proteinExistence type="predicted"/>
<keyword evidence="4" id="KW-0808">Transferase</keyword>
<dbReference type="Gene3D" id="3.40.1010.10">
    <property type="entry name" value="Cobalt-precorrin-4 Transmethylase, Domain 1"/>
    <property type="match status" value="1"/>
</dbReference>
<protein>
    <submittedName>
        <fullName evidence="7">Precorrin-6Y C5,15-methyltransferase</fullName>
    </submittedName>
</protein>
<dbReference type="UniPathway" id="UPA00148"/>
<keyword evidence="2" id="KW-0169">Cobalamin biosynthesis</keyword>
<reference evidence="8" key="1">
    <citation type="journal article" date="2021" name="Int. J. Syst. Evol. Microbiol.">
        <title>Actinocatenispora comari sp. nov., an endophytic actinomycete isolated from aerial parts of Comarum salesowianum.</title>
        <authorList>
            <person name="Oyunbileg N."/>
            <person name="Iizaka Y."/>
            <person name="Hamada M."/>
            <person name="Davaapurev B.O."/>
            <person name="Fukumoto A."/>
            <person name="Tsetseg B."/>
            <person name="Kato F."/>
            <person name="Tamura T."/>
            <person name="Batkhuu J."/>
            <person name="Anzai Y."/>
        </authorList>
    </citation>
    <scope>NUCLEOTIDE SEQUENCE [LARGE SCALE GENOMIC DNA]</scope>
    <source>
        <strain evidence="8">NUM-2625</strain>
    </source>
</reference>
<evidence type="ECO:0000256" key="1">
    <source>
        <dbReference type="ARBA" id="ARBA00004953"/>
    </source>
</evidence>
<dbReference type="GO" id="GO:0008276">
    <property type="term" value="F:protein methyltransferase activity"/>
    <property type="evidence" value="ECO:0007669"/>
    <property type="project" value="InterPro"/>
</dbReference>
<organism evidence="7 8">
    <name type="scientific">Actinocatenispora comari</name>
    <dbReference type="NCBI Taxonomy" id="2807577"/>
    <lineage>
        <taxon>Bacteria</taxon>
        <taxon>Bacillati</taxon>
        <taxon>Actinomycetota</taxon>
        <taxon>Actinomycetes</taxon>
        <taxon>Micromonosporales</taxon>
        <taxon>Micromonosporaceae</taxon>
        <taxon>Actinocatenispora</taxon>
    </lineage>
</organism>
<dbReference type="Gene3D" id="3.40.50.150">
    <property type="entry name" value="Vaccinia Virus protein VP39"/>
    <property type="match status" value="1"/>
</dbReference>
<dbReference type="InterPro" id="IPR012818">
    <property type="entry name" value="CbiE"/>
</dbReference>
<evidence type="ECO:0000259" key="6">
    <source>
        <dbReference type="Pfam" id="PF00590"/>
    </source>
</evidence>
<dbReference type="SUPFAM" id="SSF53335">
    <property type="entry name" value="S-adenosyl-L-methionine-dependent methyltransferases"/>
    <property type="match status" value="1"/>
</dbReference>
<evidence type="ECO:0000313" key="8">
    <source>
        <dbReference type="Proteomes" id="UP000614996"/>
    </source>
</evidence>
<keyword evidence="5" id="KW-0949">S-adenosyl-L-methionine</keyword>
<keyword evidence="3" id="KW-0489">Methyltransferase</keyword>
<sequence length="432" mass="44302">MAGGTRAHLRGAAVRPSVSWPAVRLHVVGIGADGWPGLTEPVRTLVRSAGVLLGAPRQLALVPAIDGQRRIEWPSPLRDRLPALLADLAGHETSVGMRRRSTDADPAGCPVVALASGDPLVAGIGSTLVELLGPDAVTVVPAVSSVALARARLGWPAETTVVVRDPGTVARHLAPGRRILVLSTDASTPGTLAATLVGHGFGASGYTVLARLGAADETITRGTAAAWVGDAPALHVLAIECAGATRCGLVTGLPDDAYEHDGQLTRRDLRASALARLVPQPGQLLWDVGAGAGSVGIEWLRAHPTCRAVAVERDPDRAARIGRNAATLGVPGLRVVTGSAGDVLAELPPPDAVFVGGGATSPGVLDGCWAALRPGGRLVVHGVTLETETLLAGWYSAHGGELSRIQVESAAPLGRLTGWTPARVVTQWAVTR</sequence>
<evidence type="ECO:0000313" key="7">
    <source>
        <dbReference type="EMBL" id="GIL29400.1"/>
    </source>
</evidence>
<evidence type="ECO:0000256" key="2">
    <source>
        <dbReference type="ARBA" id="ARBA00022573"/>
    </source>
</evidence>
<dbReference type="EMBL" id="BOPO01000091">
    <property type="protein sequence ID" value="GIL29400.1"/>
    <property type="molecule type" value="Genomic_DNA"/>
</dbReference>
<comment type="pathway">
    <text evidence="1">Cofactor biosynthesis; adenosylcobalamin biosynthesis.</text>
</comment>
<dbReference type="PANTHER" id="PTHR43182:SF1">
    <property type="entry name" value="COBALT-PRECORRIN-7 C(5)-METHYLTRANSFERASE"/>
    <property type="match status" value="1"/>
</dbReference>
<dbReference type="CDD" id="cd02440">
    <property type="entry name" value="AdoMet_MTases"/>
    <property type="match status" value="1"/>
</dbReference>
<dbReference type="AlphaFoldDB" id="A0A8J4AEY1"/>
<feature type="domain" description="Tetrapyrrole methylase" evidence="6">
    <location>
        <begin position="24"/>
        <end position="225"/>
    </location>
</feature>
<dbReference type="PANTHER" id="PTHR43182">
    <property type="entry name" value="COBALT-PRECORRIN-6B C(15)-METHYLTRANSFERASE (DECARBOXYLATING)"/>
    <property type="match status" value="1"/>
</dbReference>